<keyword evidence="1" id="KW-0472">Membrane</keyword>
<dbReference type="InterPro" id="IPR021333">
    <property type="entry name" value="DUF2946"/>
</dbReference>
<accession>A0A1J5RUA1</accession>
<evidence type="ECO:0000256" key="1">
    <source>
        <dbReference type="SAM" id="Phobius"/>
    </source>
</evidence>
<dbReference type="EMBL" id="MLJW01000165">
    <property type="protein sequence ID" value="OIQ95543.1"/>
    <property type="molecule type" value="Genomic_DNA"/>
</dbReference>
<protein>
    <submittedName>
        <fullName evidence="2">Uncharacterized protein</fullName>
    </submittedName>
</protein>
<evidence type="ECO:0000313" key="2">
    <source>
        <dbReference type="EMBL" id="OIQ95543.1"/>
    </source>
</evidence>
<gene>
    <name evidence="2" type="ORF">GALL_225120</name>
</gene>
<organism evidence="2">
    <name type="scientific">mine drainage metagenome</name>
    <dbReference type="NCBI Taxonomy" id="410659"/>
    <lineage>
        <taxon>unclassified sequences</taxon>
        <taxon>metagenomes</taxon>
        <taxon>ecological metagenomes</taxon>
    </lineage>
</organism>
<keyword evidence="1" id="KW-1133">Transmembrane helix</keyword>
<reference evidence="2" key="1">
    <citation type="submission" date="2016-10" db="EMBL/GenBank/DDBJ databases">
        <title>Sequence of Gallionella enrichment culture.</title>
        <authorList>
            <person name="Poehlein A."/>
            <person name="Muehling M."/>
            <person name="Daniel R."/>
        </authorList>
    </citation>
    <scope>NUCLEOTIDE SEQUENCE</scope>
</reference>
<feature type="transmembrane region" description="Helical" evidence="1">
    <location>
        <begin position="21"/>
        <end position="40"/>
    </location>
</feature>
<dbReference type="Pfam" id="PF11162">
    <property type="entry name" value="DUF2946"/>
    <property type="match status" value="1"/>
</dbReference>
<feature type="transmembrane region" description="Helical" evidence="1">
    <location>
        <begin position="71"/>
        <end position="88"/>
    </location>
</feature>
<dbReference type="AlphaFoldDB" id="A0A1J5RUA1"/>
<proteinExistence type="predicted"/>
<sequence>MVAVDPFLVNKIIRRPGRLRTLLLSMMIFCFLGLLVAEAYHHHKNLVEEEHCPLCQVAAHLPFDATPPPPAVIAVSVILLHHITHWWVRNWVGSSPRAAYRTRAPPTAFPG</sequence>
<keyword evidence="1" id="KW-0812">Transmembrane</keyword>
<name>A0A1J5RUA1_9ZZZZ</name>
<comment type="caution">
    <text evidence="2">The sequence shown here is derived from an EMBL/GenBank/DDBJ whole genome shotgun (WGS) entry which is preliminary data.</text>
</comment>